<dbReference type="AlphaFoldDB" id="A0AAV8AEM1"/>
<evidence type="ECO:0000256" key="5">
    <source>
        <dbReference type="ARBA" id="ARBA00022777"/>
    </source>
</evidence>
<dbReference type="PANTHER" id="PTHR24054">
    <property type="entry name" value="CASEIN KINASE II SUBUNIT ALPHA"/>
    <property type="match status" value="1"/>
</dbReference>
<dbReference type="InterPro" id="IPR011009">
    <property type="entry name" value="Kinase-like_dom_sf"/>
</dbReference>
<keyword evidence="2" id="KW-0723">Serine/threonine-protein kinase</keyword>
<dbReference type="InterPro" id="IPR036322">
    <property type="entry name" value="WD40_repeat_dom_sf"/>
</dbReference>
<feature type="binding site" evidence="10">
    <location>
        <position position="396"/>
    </location>
    <ligand>
        <name>ATP</name>
        <dbReference type="ChEBI" id="CHEBI:30616"/>
    </ligand>
</feature>
<dbReference type="FunFam" id="1.10.510.10:FF:000059">
    <property type="entry name" value="Casein kinase II subunit alpha"/>
    <property type="match status" value="1"/>
</dbReference>
<dbReference type="CDD" id="cd14132">
    <property type="entry name" value="STKc_CK2_alpha"/>
    <property type="match status" value="1"/>
</dbReference>
<dbReference type="GO" id="GO:0005524">
    <property type="term" value="F:ATP binding"/>
    <property type="evidence" value="ECO:0007669"/>
    <property type="project" value="UniProtKB-UniRule"/>
</dbReference>
<keyword evidence="3" id="KW-0808">Transferase</keyword>
<comment type="catalytic activity">
    <reaction evidence="8">
        <text>L-seryl-[protein] + ATP = O-phospho-L-seryl-[protein] + ADP + H(+)</text>
        <dbReference type="Rhea" id="RHEA:17989"/>
        <dbReference type="Rhea" id="RHEA-COMP:9863"/>
        <dbReference type="Rhea" id="RHEA-COMP:11604"/>
        <dbReference type="ChEBI" id="CHEBI:15378"/>
        <dbReference type="ChEBI" id="CHEBI:29999"/>
        <dbReference type="ChEBI" id="CHEBI:30616"/>
        <dbReference type="ChEBI" id="CHEBI:83421"/>
        <dbReference type="ChEBI" id="CHEBI:456216"/>
        <dbReference type="EC" id="2.7.11.1"/>
    </reaction>
</comment>
<comment type="catalytic activity">
    <reaction evidence="7">
        <text>L-threonyl-[protein] + ATP = O-phospho-L-threonyl-[protein] + ADP + H(+)</text>
        <dbReference type="Rhea" id="RHEA:46608"/>
        <dbReference type="Rhea" id="RHEA-COMP:11060"/>
        <dbReference type="Rhea" id="RHEA-COMP:11605"/>
        <dbReference type="ChEBI" id="CHEBI:15378"/>
        <dbReference type="ChEBI" id="CHEBI:30013"/>
        <dbReference type="ChEBI" id="CHEBI:30616"/>
        <dbReference type="ChEBI" id="CHEBI:61977"/>
        <dbReference type="ChEBI" id="CHEBI:456216"/>
        <dbReference type="EC" id="2.7.11.1"/>
    </reaction>
</comment>
<dbReference type="Gene3D" id="1.10.510.10">
    <property type="entry name" value="Transferase(Phosphotransferase) domain 1"/>
    <property type="match status" value="1"/>
</dbReference>
<dbReference type="InterPro" id="IPR015943">
    <property type="entry name" value="WD40/YVTN_repeat-like_dom_sf"/>
</dbReference>
<organism evidence="12 13">
    <name type="scientific">Anaeramoeba flamelloides</name>
    <dbReference type="NCBI Taxonomy" id="1746091"/>
    <lineage>
        <taxon>Eukaryota</taxon>
        <taxon>Metamonada</taxon>
        <taxon>Anaeramoebidae</taxon>
        <taxon>Anaeramoeba</taxon>
    </lineage>
</organism>
<dbReference type="SMART" id="SM00220">
    <property type="entry name" value="S_TKc"/>
    <property type="match status" value="1"/>
</dbReference>
<evidence type="ECO:0000256" key="1">
    <source>
        <dbReference type="ARBA" id="ARBA00012513"/>
    </source>
</evidence>
<evidence type="ECO:0000256" key="10">
    <source>
        <dbReference type="PROSITE-ProRule" id="PRU10141"/>
    </source>
</evidence>
<dbReference type="PANTHER" id="PTHR24054:SF0">
    <property type="entry name" value="CASEIN KINASE II SUBUNIT ALPHA"/>
    <property type="match status" value="1"/>
</dbReference>
<gene>
    <name evidence="12" type="ORF">M0812_06529</name>
</gene>
<keyword evidence="5 12" id="KW-0418">Kinase</keyword>
<accession>A0AAV8AEM1</accession>
<evidence type="ECO:0000313" key="12">
    <source>
        <dbReference type="EMBL" id="KAJ3450355.1"/>
    </source>
</evidence>
<dbReference type="PROSITE" id="PS00108">
    <property type="entry name" value="PROTEIN_KINASE_ST"/>
    <property type="match status" value="1"/>
</dbReference>
<evidence type="ECO:0000259" key="11">
    <source>
        <dbReference type="PROSITE" id="PS50011"/>
    </source>
</evidence>
<dbReference type="Gene3D" id="2.130.10.10">
    <property type="entry name" value="YVTN repeat-like/Quinoprotein amine dehydrogenase"/>
    <property type="match status" value="1"/>
</dbReference>
<evidence type="ECO:0000256" key="9">
    <source>
        <dbReference type="PROSITE-ProRule" id="PRU00221"/>
    </source>
</evidence>
<evidence type="ECO:0000256" key="6">
    <source>
        <dbReference type="ARBA" id="ARBA00022840"/>
    </source>
</evidence>
<dbReference type="PROSITE" id="PS50082">
    <property type="entry name" value="WD_REPEATS_2"/>
    <property type="match status" value="2"/>
</dbReference>
<dbReference type="Pfam" id="PF00069">
    <property type="entry name" value="Pkinase"/>
    <property type="match status" value="1"/>
</dbReference>
<dbReference type="InterPro" id="IPR001680">
    <property type="entry name" value="WD40_rpt"/>
</dbReference>
<dbReference type="InterPro" id="IPR017441">
    <property type="entry name" value="Protein_kinase_ATP_BS"/>
</dbReference>
<evidence type="ECO:0000256" key="8">
    <source>
        <dbReference type="ARBA" id="ARBA00048679"/>
    </source>
</evidence>
<dbReference type="SUPFAM" id="SSF56112">
    <property type="entry name" value="Protein kinase-like (PK-like)"/>
    <property type="match status" value="1"/>
</dbReference>
<dbReference type="GO" id="GO:0005829">
    <property type="term" value="C:cytosol"/>
    <property type="evidence" value="ECO:0007669"/>
    <property type="project" value="TreeGrafter"/>
</dbReference>
<dbReference type="InterPro" id="IPR045216">
    <property type="entry name" value="CK2_alpha"/>
</dbReference>
<dbReference type="FunFam" id="3.30.200.20:FF:000088">
    <property type="entry name" value="Casein kinase II subunit alpha"/>
    <property type="match status" value="1"/>
</dbReference>
<dbReference type="SUPFAM" id="SSF50978">
    <property type="entry name" value="WD40 repeat-like"/>
    <property type="match status" value="1"/>
</dbReference>
<dbReference type="GO" id="GO:0005634">
    <property type="term" value="C:nucleus"/>
    <property type="evidence" value="ECO:0007669"/>
    <property type="project" value="TreeGrafter"/>
</dbReference>
<dbReference type="PROSITE" id="PS00107">
    <property type="entry name" value="PROTEIN_KINASE_ATP"/>
    <property type="match status" value="1"/>
</dbReference>
<dbReference type="Gene3D" id="3.30.200.20">
    <property type="entry name" value="Phosphorylase Kinase, domain 1"/>
    <property type="match status" value="2"/>
</dbReference>
<dbReference type="InterPro" id="IPR008271">
    <property type="entry name" value="Ser/Thr_kinase_AS"/>
</dbReference>
<keyword evidence="9" id="KW-0853">WD repeat</keyword>
<evidence type="ECO:0000313" key="13">
    <source>
        <dbReference type="Proteomes" id="UP001146793"/>
    </source>
</evidence>
<comment type="caution">
    <text evidence="12">The sequence shown here is derived from an EMBL/GenBank/DDBJ whole genome shotgun (WGS) entry which is preliminary data.</text>
</comment>
<evidence type="ECO:0000256" key="7">
    <source>
        <dbReference type="ARBA" id="ARBA00047899"/>
    </source>
</evidence>
<keyword evidence="6 10" id="KW-0067">ATP-binding</keyword>
<evidence type="ECO:0000256" key="2">
    <source>
        <dbReference type="ARBA" id="ARBA00022527"/>
    </source>
</evidence>
<protein>
    <recommendedName>
        <fullName evidence="1">non-specific serine/threonine protein kinase</fullName>
        <ecNumber evidence="1">2.7.11.1</ecNumber>
    </recommendedName>
</protein>
<dbReference type="Proteomes" id="UP001146793">
    <property type="component" value="Unassembled WGS sequence"/>
</dbReference>
<dbReference type="Pfam" id="PF00400">
    <property type="entry name" value="WD40"/>
    <property type="match status" value="2"/>
</dbReference>
<dbReference type="GO" id="GO:0004674">
    <property type="term" value="F:protein serine/threonine kinase activity"/>
    <property type="evidence" value="ECO:0007669"/>
    <property type="project" value="UniProtKB-KW"/>
</dbReference>
<name>A0AAV8AEM1_9EUKA</name>
<dbReference type="InterPro" id="IPR000719">
    <property type="entry name" value="Prot_kinase_dom"/>
</dbReference>
<sequence length="675" mass="78360">MAQKHQLCNCISALAFNADNTKLALSPNNHELHIYNFDGKEWKSEAVLKDHYQIITGIDWAPNTNRIVTCSQDRNAYVYENIDGKWKPTLVLLRINRAATCVKWSPQENKFAVGTGAKLVSICYFDEEGDWWVSKHIKKHRSSVISVSWHPNNILLATGSTDFKCRIFSAFIKGVDDPNETQALGELIAEYSAGAWIHNVDWSPSGDCLAFTCHNSSIGFMYQNETQFLRIKDLPLVVGGWVGETSYIAGGYDRNPTLFQLKNDKWVRIGYVDQKSTSQTQKKPVNSFKNARSMFGGMVDRGTSSTITKVETLHENNINQLVILNGKFATGGIDDISRVYADVNENKPREYWDYEKYKLTYGRQNKYQVISRIGRGKYSEVFNGVNIETNELCVAKVLKPVRQSKIRREVSILKNLENGPNIVKLYDVVKNNTTGMPSLIFEYVDNLDFRELYPSFSDYDVKYYMYELLLALDYCHSNGIMHRDIKPHNVMIDHKQRKLRVIDWGLAEYYHPLQEYHVRVASRYYKGPELLVDYQEYDYSLDLWAVGCMLGEILFFVHPLFKGNDNDDQLVKIARILGTNGLYEYLNTYNLELSNRYKKIIGRHRRKSWYKFVNQNNKHLTHDIALDLLDKLLVYDHAKRLTAKEAMAHKYFDEIRREREEEKKLSVEEEEEKEN</sequence>
<dbReference type="EC" id="2.7.11.1" evidence="1"/>
<evidence type="ECO:0000256" key="4">
    <source>
        <dbReference type="ARBA" id="ARBA00022741"/>
    </source>
</evidence>
<dbReference type="PROSITE" id="PS50011">
    <property type="entry name" value="PROTEIN_KINASE_DOM"/>
    <property type="match status" value="1"/>
</dbReference>
<feature type="repeat" description="WD" evidence="9">
    <location>
        <begin position="137"/>
        <end position="169"/>
    </location>
</feature>
<proteinExistence type="predicted"/>
<feature type="domain" description="Protein kinase" evidence="11">
    <location>
        <begin position="367"/>
        <end position="652"/>
    </location>
</feature>
<dbReference type="GO" id="GO:0051726">
    <property type="term" value="P:regulation of cell cycle"/>
    <property type="evidence" value="ECO:0007669"/>
    <property type="project" value="TreeGrafter"/>
</dbReference>
<dbReference type="GO" id="GO:0005956">
    <property type="term" value="C:protein kinase CK2 complex"/>
    <property type="evidence" value="ECO:0007669"/>
    <property type="project" value="TreeGrafter"/>
</dbReference>
<feature type="repeat" description="WD" evidence="9">
    <location>
        <begin position="48"/>
        <end position="80"/>
    </location>
</feature>
<keyword evidence="4 10" id="KW-0547">Nucleotide-binding</keyword>
<evidence type="ECO:0000256" key="3">
    <source>
        <dbReference type="ARBA" id="ARBA00022679"/>
    </source>
</evidence>
<reference evidence="12" key="1">
    <citation type="submission" date="2022-08" db="EMBL/GenBank/DDBJ databases">
        <title>Novel sulphate-reducing endosymbionts in the free-living metamonad Anaeramoeba.</title>
        <authorList>
            <person name="Jerlstrom-Hultqvist J."/>
            <person name="Cepicka I."/>
            <person name="Gallot-Lavallee L."/>
            <person name="Salas-Leiva D."/>
            <person name="Curtis B.A."/>
            <person name="Zahonova K."/>
            <person name="Pipaliya S."/>
            <person name="Dacks J."/>
            <person name="Roger A.J."/>
        </authorList>
    </citation>
    <scope>NUCLEOTIDE SEQUENCE</scope>
    <source>
        <strain evidence="12">Busselton2</strain>
    </source>
</reference>
<dbReference type="EMBL" id="JANTQA010000012">
    <property type="protein sequence ID" value="KAJ3450355.1"/>
    <property type="molecule type" value="Genomic_DNA"/>
</dbReference>
<dbReference type="SMART" id="SM00320">
    <property type="entry name" value="WD40"/>
    <property type="match status" value="6"/>
</dbReference>